<dbReference type="EMBL" id="CAJNOJ010000036">
    <property type="protein sequence ID" value="CAF0915304.1"/>
    <property type="molecule type" value="Genomic_DNA"/>
</dbReference>
<dbReference type="OrthoDB" id="10512043at2759"/>
<evidence type="ECO:0000313" key="1">
    <source>
        <dbReference type="EMBL" id="CAF0915304.1"/>
    </source>
</evidence>
<sequence length="91" mass="10997">MNPIRFVVLNQQWNEFIVRLEKLSYLSSQYEKISLHQIDSTRSLEKPIEHTPVEHMKKPEQRMTVGYEEKDDTELFLKSVQEWTKNVFENL</sequence>
<gene>
    <name evidence="1" type="ORF">EDS130_LOCUS10486</name>
    <name evidence="2" type="ORF">XAT740_LOCUS38847</name>
</gene>
<dbReference type="EMBL" id="CAJNOR010004239">
    <property type="protein sequence ID" value="CAF1486671.1"/>
    <property type="molecule type" value="Genomic_DNA"/>
</dbReference>
<keyword evidence="3" id="KW-1185">Reference proteome</keyword>
<dbReference type="AlphaFoldDB" id="A0A815S2Y7"/>
<reference evidence="2" key="1">
    <citation type="submission" date="2021-02" db="EMBL/GenBank/DDBJ databases">
        <authorList>
            <person name="Nowell W R."/>
        </authorList>
    </citation>
    <scope>NUCLEOTIDE SEQUENCE</scope>
</reference>
<comment type="caution">
    <text evidence="2">The sequence shown here is derived from an EMBL/GenBank/DDBJ whole genome shotgun (WGS) entry which is preliminary data.</text>
</comment>
<proteinExistence type="predicted"/>
<evidence type="ECO:0000313" key="3">
    <source>
        <dbReference type="Proteomes" id="UP000663828"/>
    </source>
</evidence>
<name>A0A815S2Y7_ADIRI</name>
<accession>A0A815S2Y7</accession>
<dbReference type="Proteomes" id="UP000663828">
    <property type="component" value="Unassembled WGS sequence"/>
</dbReference>
<dbReference type="Proteomes" id="UP000663852">
    <property type="component" value="Unassembled WGS sequence"/>
</dbReference>
<evidence type="ECO:0000313" key="2">
    <source>
        <dbReference type="EMBL" id="CAF1486671.1"/>
    </source>
</evidence>
<organism evidence="2 3">
    <name type="scientific">Adineta ricciae</name>
    <name type="common">Rotifer</name>
    <dbReference type="NCBI Taxonomy" id="249248"/>
    <lineage>
        <taxon>Eukaryota</taxon>
        <taxon>Metazoa</taxon>
        <taxon>Spiralia</taxon>
        <taxon>Gnathifera</taxon>
        <taxon>Rotifera</taxon>
        <taxon>Eurotatoria</taxon>
        <taxon>Bdelloidea</taxon>
        <taxon>Adinetida</taxon>
        <taxon>Adinetidae</taxon>
        <taxon>Adineta</taxon>
    </lineage>
</organism>
<protein>
    <submittedName>
        <fullName evidence="2">Uncharacterized protein</fullName>
    </submittedName>
</protein>